<evidence type="ECO:0000256" key="6">
    <source>
        <dbReference type="ARBA" id="ARBA00023029"/>
    </source>
</evidence>
<keyword evidence="12" id="KW-1185">Reference proteome</keyword>
<evidence type="ECO:0000313" key="11">
    <source>
        <dbReference type="EMBL" id="VFQ98618.1"/>
    </source>
</evidence>
<dbReference type="Pfam" id="PF00521">
    <property type="entry name" value="DNA_topoisoIV"/>
    <property type="match status" value="1"/>
</dbReference>
<dbReference type="GO" id="GO:0000712">
    <property type="term" value="P:resolution of meiotic recombination intermediates"/>
    <property type="evidence" value="ECO:0007669"/>
    <property type="project" value="TreeGrafter"/>
</dbReference>
<evidence type="ECO:0000256" key="1">
    <source>
        <dbReference type="ARBA" id="ARBA00000185"/>
    </source>
</evidence>
<gene>
    <name evidence="11" type="ORF">CCAM_LOCUS40394</name>
</gene>
<proteinExistence type="predicted"/>
<accession>A0A484NEB3</accession>
<sequence length="119" mass="14522">MFKLTSLIKTNEMFLFDEMGSLRQYQTPEEILIAHFRLRLEYYRRRREKKLDNLQKEVALLNAKVRFIDDVSKKEIRIKNISEDNLFRELKRKDYYRDESTSLGYDYVLSVLDYVKPDL</sequence>
<evidence type="ECO:0000256" key="8">
    <source>
        <dbReference type="ARBA" id="ARBA00023235"/>
    </source>
</evidence>
<dbReference type="PANTHER" id="PTHR10169:SF38">
    <property type="entry name" value="DNA TOPOISOMERASE 2"/>
    <property type="match status" value="1"/>
</dbReference>
<dbReference type="GO" id="GO:0006265">
    <property type="term" value="P:DNA topological change"/>
    <property type="evidence" value="ECO:0007669"/>
    <property type="project" value="InterPro"/>
</dbReference>
<dbReference type="SUPFAM" id="SSF56719">
    <property type="entry name" value="Type II DNA topoisomerase"/>
    <property type="match status" value="1"/>
</dbReference>
<dbReference type="Proteomes" id="UP000595140">
    <property type="component" value="Unassembled WGS sequence"/>
</dbReference>
<evidence type="ECO:0000256" key="2">
    <source>
        <dbReference type="ARBA" id="ARBA00001946"/>
    </source>
</evidence>
<evidence type="ECO:0000256" key="5">
    <source>
        <dbReference type="ARBA" id="ARBA00022840"/>
    </source>
</evidence>
<feature type="coiled-coil region" evidence="9">
    <location>
        <begin position="44"/>
        <end position="71"/>
    </location>
</feature>
<dbReference type="EMBL" id="OOIL02006606">
    <property type="protein sequence ID" value="VFQ98618.1"/>
    <property type="molecule type" value="Genomic_DNA"/>
</dbReference>
<dbReference type="GO" id="GO:0005524">
    <property type="term" value="F:ATP binding"/>
    <property type="evidence" value="ECO:0007669"/>
    <property type="project" value="UniProtKB-KW"/>
</dbReference>
<evidence type="ECO:0000256" key="9">
    <source>
        <dbReference type="SAM" id="Coils"/>
    </source>
</evidence>
<evidence type="ECO:0000256" key="7">
    <source>
        <dbReference type="ARBA" id="ARBA00023125"/>
    </source>
</evidence>
<comment type="catalytic activity">
    <reaction evidence="1">
        <text>ATP-dependent breakage, passage and rejoining of double-stranded DNA.</text>
        <dbReference type="EC" id="5.6.2.2"/>
    </reaction>
</comment>
<protein>
    <recommendedName>
        <fullName evidence="3">DNA topoisomerase (ATP-hydrolyzing)</fullName>
        <ecNumber evidence="3">5.6.2.2</ecNumber>
    </recommendedName>
</protein>
<dbReference type="PANTHER" id="PTHR10169">
    <property type="entry name" value="DNA TOPOISOMERASE/GYRASE"/>
    <property type="match status" value="1"/>
</dbReference>
<dbReference type="EC" id="5.6.2.2" evidence="3"/>
<dbReference type="InterPro" id="IPR050634">
    <property type="entry name" value="DNA_Topoisomerase_II"/>
</dbReference>
<dbReference type="GO" id="GO:0000819">
    <property type="term" value="P:sister chromatid segregation"/>
    <property type="evidence" value="ECO:0007669"/>
    <property type="project" value="TreeGrafter"/>
</dbReference>
<keyword evidence="7" id="KW-0238">DNA-binding</keyword>
<dbReference type="AlphaFoldDB" id="A0A484NEB3"/>
<evidence type="ECO:0000256" key="4">
    <source>
        <dbReference type="ARBA" id="ARBA00022741"/>
    </source>
</evidence>
<organism evidence="11 12">
    <name type="scientific">Cuscuta campestris</name>
    <dbReference type="NCBI Taxonomy" id="132261"/>
    <lineage>
        <taxon>Eukaryota</taxon>
        <taxon>Viridiplantae</taxon>
        <taxon>Streptophyta</taxon>
        <taxon>Embryophyta</taxon>
        <taxon>Tracheophyta</taxon>
        <taxon>Spermatophyta</taxon>
        <taxon>Magnoliopsida</taxon>
        <taxon>eudicotyledons</taxon>
        <taxon>Gunneridae</taxon>
        <taxon>Pentapetalae</taxon>
        <taxon>asterids</taxon>
        <taxon>lamiids</taxon>
        <taxon>Solanales</taxon>
        <taxon>Convolvulaceae</taxon>
        <taxon>Cuscuteae</taxon>
        <taxon>Cuscuta</taxon>
        <taxon>Cuscuta subgen. Grammica</taxon>
        <taxon>Cuscuta sect. Cleistogrammica</taxon>
    </lineage>
</organism>
<dbReference type="InterPro" id="IPR002205">
    <property type="entry name" value="Topo_IIA_dom_A"/>
</dbReference>
<dbReference type="GO" id="GO:0003918">
    <property type="term" value="F:DNA topoisomerase type II (double strand cut, ATP-hydrolyzing) activity"/>
    <property type="evidence" value="ECO:0007669"/>
    <property type="project" value="UniProtKB-EC"/>
</dbReference>
<keyword evidence="4" id="KW-0547">Nucleotide-binding</keyword>
<evidence type="ECO:0000256" key="3">
    <source>
        <dbReference type="ARBA" id="ARBA00012895"/>
    </source>
</evidence>
<dbReference type="Gene3D" id="1.10.268.10">
    <property type="entry name" value="Topoisomerase, domain 3"/>
    <property type="match status" value="1"/>
</dbReference>
<keyword evidence="6" id="KW-0799">Topoisomerase</keyword>
<dbReference type="GO" id="GO:0005634">
    <property type="term" value="C:nucleus"/>
    <property type="evidence" value="ECO:0007669"/>
    <property type="project" value="TreeGrafter"/>
</dbReference>
<keyword evidence="8" id="KW-0413">Isomerase</keyword>
<reference evidence="11 12" key="1">
    <citation type="submission" date="2018-04" db="EMBL/GenBank/DDBJ databases">
        <authorList>
            <person name="Vogel A."/>
        </authorList>
    </citation>
    <scope>NUCLEOTIDE SEQUENCE [LARGE SCALE GENOMIC DNA]</scope>
</reference>
<dbReference type="GO" id="GO:0003677">
    <property type="term" value="F:DNA binding"/>
    <property type="evidence" value="ECO:0007669"/>
    <property type="project" value="UniProtKB-KW"/>
</dbReference>
<evidence type="ECO:0000313" key="12">
    <source>
        <dbReference type="Proteomes" id="UP000595140"/>
    </source>
</evidence>
<dbReference type="InterPro" id="IPR013757">
    <property type="entry name" value="Topo_IIA_A_a_sf"/>
</dbReference>
<keyword evidence="5" id="KW-0067">ATP-binding</keyword>
<comment type="cofactor">
    <cofactor evidence="2">
        <name>Mg(2+)</name>
        <dbReference type="ChEBI" id="CHEBI:18420"/>
    </cofactor>
</comment>
<name>A0A484NEB3_9ASTE</name>
<evidence type="ECO:0000259" key="10">
    <source>
        <dbReference type="Pfam" id="PF00521"/>
    </source>
</evidence>
<dbReference type="InterPro" id="IPR013760">
    <property type="entry name" value="Topo_IIA-like_dom_sf"/>
</dbReference>
<keyword evidence="9" id="KW-0175">Coiled coil</keyword>
<feature type="domain" description="Topo IIA-type catalytic" evidence="10">
    <location>
        <begin position="2"/>
        <end position="95"/>
    </location>
</feature>